<organism evidence="1 3">
    <name type="scientific">Pyrodictium delaneyi</name>
    <dbReference type="NCBI Taxonomy" id="1273541"/>
    <lineage>
        <taxon>Archaea</taxon>
        <taxon>Thermoproteota</taxon>
        <taxon>Thermoprotei</taxon>
        <taxon>Desulfurococcales</taxon>
        <taxon>Pyrodictiaceae</taxon>
        <taxon>Pyrodictium</taxon>
    </lineage>
</organism>
<dbReference type="Proteomes" id="UP000196694">
    <property type="component" value="Unassembled WGS sequence"/>
</dbReference>
<evidence type="ECO:0000313" key="2">
    <source>
        <dbReference type="EMBL" id="OWJ54167.1"/>
    </source>
</evidence>
<dbReference type="PIRSF" id="PIRSF009433">
    <property type="entry name" value="DUF1464"/>
    <property type="match status" value="1"/>
</dbReference>
<dbReference type="RefSeq" id="WP_055408221.1">
    <property type="nucleotide sequence ID" value="NZ_CP013011.1"/>
</dbReference>
<dbReference type="GeneID" id="26099014"/>
<dbReference type="OrthoDB" id="146520at2157"/>
<name>A0A0P0N1I2_9CREN</name>
<evidence type="ECO:0000313" key="4">
    <source>
        <dbReference type="Proteomes" id="UP000196694"/>
    </source>
</evidence>
<accession>A0A0P0N1I2</accession>
<dbReference type="AlphaFoldDB" id="A0A0P0N1I2"/>
<dbReference type="KEGG" id="pdl:Pyrde_0678"/>
<dbReference type="Proteomes" id="UP000058613">
    <property type="component" value="Chromosome"/>
</dbReference>
<protein>
    <recommendedName>
        <fullName evidence="5">Butyrate kinase</fullName>
    </recommendedName>
</protein>
<gene>
    <name evidence="2" type="ORF">Pdsh_10000</name>
    <name evidence="1" type="ORF">Pyrde_0678</name>
</gene>
<evidence type="ECO:0000313" key="1">
    <source>
        <dbReference type="EMBL" id="ALL00728.1"/>
    </source>
</evidence>
<dbReference type="InterPro" id="IPR009927">
    <property type="entry name" value="DUF1464"/>
</dbReference>
<dbReference type="InterPro" id="IPR043129">
    <property type="entry name" value="ATPase_NBD"/>
</dbReference>
<sequence>MTGLRSAGVDSGTYSVDIVAIEETDNGFRVFYEEAIPRRLVVEQPSIIVEKLEKLVEEGVSSIVMSSGYGVPLKRAQEAAMAEIRAATFIHQADEERGLRILGLRRAMMLLAESGLPVWFTPGVVHLPTVPRWRKLNKIDMGTSDKVYSVAAALREEVEDRGTPIEKADLIVLEVGYAYTAAIAVSSGRIVDGIGGSAGFTGYMGAGAWDSELAYLAAFIEPGFSKERLFEGGAAALLEDSWPPPGPDTVARRAAEGDIRAQEVIEALAESAAKDVLALLTAVTPRRVYVTGRWWRVGLFRQALEEKLNPVLSRLGIETTGLSYKGTAKEAALGAALLANGLAGGRYSWIVEALRLRESRGTIFDYIVVGGLAEKARSYYGLD</sequence>
<proteinExistence type="predicted"/>
<dbReference type="SUPFAM" id="SSF53067">
    <property type="entry name" value="Actin-like ATPase domain"/>
    <property type="match status" value="1"/>
</dbReference>
<dbReference type="EMBL" id="CP013011">
    <property type="protein sequence ID" value="ALL00728.1"/>
    <property type="molecule type" value="Genomic_DNA"/>
</dbReference>
<evidence type="ECO:0000313" key="3">
    <source>
        <dbReference type="Proteomes" id="UP000058613"/>
    </source>
</evidence>
<reference evidence="2 4" key="2">
    <citation type="submission" date="2017-05" db="EMBL/GenBank/DDBJ databases">
        <title>The draft genome of the hyperthermophilic archaeon 'Pyrodictium delaneyi strain Hulk', an iron and nitrate reducer, reveals the capacity for sulfate reduction.</title>
        <authorList>
            <person name="Demey L.M."/>
            <person name="Miller C."/>
            <person name="Manzella M."/>
            <person name="Reguera G."/>
            <person name="Kashefi K."/>
        </authorList>
    </citation>
    <scope>NUCLEOTIDE SEQUENCE [LARGE SCALE GENOMIC DNA]</scope>
    <source>
        <strain evidence="2 4">Hulk</strain>
    </source>
</reference>
<dbReference type="Gene3D" id="3.30.420.40">
    <property type="match status" value="1"/>
</dbReference>
<keyword evidence="4" id="KW-1185">Reference proteome</keyword>
<dbReference type="EMBL" id="NCQP01000007">
    <property type="protein sequence ID" value="OWJ54167.1"/>
    <property type="molecule type" value="Genomic_DNA"/>
</dbReference>
<dbReference type="Pfam" id="PF07318">
    <property type="entry name" value="DUF1464"/>
    <property type="match status" value="1"/>
</dbReference>
<dbReference type="PATRIC" id="fig|1273541.4.peg.731"/>
<reference evidence="1 3" key="1">
    <citation type="submission" date="2015-10" db="EMBL/GenBank/DDBJ databases">
        <title>Complete genome sequence of hyperthermophilic archaeon Pyrodictium delaneyi Su06.</title>
        <authorList>
            <person name="Jung J.-H."/>
            <person name="Lin J."/>
            <person name="Holden J.F."/>
            <person name="Park C.-S."/>
        </authorList>
    </citation>
    <scope>NUCLEOTIDE SEQUENCE [LARGE SCALE GENOMIC DNA]</scope>
    <source>
        <strain evidence="1 3">Su06</strain>
    </source>
</reference>
<dbReference type="STRING" id="1273541.Pyrde_0678"/>
<evidence type="ECO:0008006" key="5">
    <source>
        <dbReference type="Google" id="ProtNLM"/>
    </source>
</evidence>